<dbReference type="AlphaFoldDB" id="A0A1J4T980"/>
<dbReference type="Pfam" id="PF06421">
    <property type="entry name" value="LepA_C"/>
    <property type="match status" value="1"/>
</dbReference>
<evidence type="ECO:0000256" key="11">
    <source>
        <dbReference type="ARBA" id="ARBA00066744"/>
    </source>
</evidence>
<evidence type="ECO:0000256" key="1">
    <source>
        <dbReference type="ARBA" id="ARBA00005454"/>
    </source>
</evidence>
<dbReference type="FunFam" id="3.30.70.870:FF:000004">
    <property type="entry name" value="Translation factor GUF1, mitochondrial"/>
    <property type="match status" value="1"/>
</dbReference>
<dbReference type="SUPFAM" id="SSF52540">
    <property type="entry name" value="P-loop containing nucleoside triphosphate hydrolases"/>
    <property type="match status" value="1"/>
</dbReference>
<dbReference type="GO" id="GO:0005525">
    <property type="term" value="F:GTP binding"/>
    <property type="evidence" value="ECO:0007669"/>
    <property type="project" value="UniProtKB-UniRule"/>
</dbReference>
<dbReference type="FunFam" id="3.40.50.300:FF:000078">
    <property type="entry name" value="Elongation factor 4"/>
    <property type="match status" value="1"/>
</dbReference>
<evidence type="ECO:0000256" key="5">
    <source>
        <dbReference type="ARBA" id="ARBA00022917"/>
    </source>
</evidence>
<dbReference type="SUPFAM" id="SSF54980">
    <property type="entry name" value="EF-G C-terminal domain-like"/>
    <property type="match status" value="2"/>
</dbReference>
<dbReference type="HAMAP" id="MF_00071">
    <property type="entry name" value="LepA"/>
    <property type="match status" value="1"/>
</dbReference>
<dbReference type="CDD" id="cd03699">
    <property type="entry name" value="EF4_II"/>
    <property type="match status" value="1"/>
</dbReference>
<dbReference type="InterPro" id="IPR006297">
    <property type="entry name" value="EF-4"/>
</dbReference>
<evidence type="ECO:0000256" key="10">
    <source>
        <dbReference type="ARBA" id="ARBA00061052"/>
    </source>
</evidence>
<dbReference type="InterPro" id="IPR005225">
    <property type="entry name" value="Small_GTP-bd"/>
</dbReference>
<keyword evidence="5 12" id="KW-0648">Protein biosynthesis</keyword>
<protein>
    <recommendedName>
        <fullName evidence="11 12">Elongation factor 4</fullName>
        <shortName evidence="12">EF-4</shortName>
        <ecNumber evidence="11 12">3.6.5.n1</ecNumber>
    </recommendedName>
    <alternativeName>
        <fullName evidence="12">Ribosomal back-translocase LepA</fullName>
    </alternativeName>
</protein>
<feature type="binding site" evidence="12">
    <location>
        <begin position="18"/>
        <end position="23"/>
    </location>
    <ligand>
        <name>GTP</name>
        <dbReference type="ChEBI" id="CHEBI:37565"/>
    </ligand>
</feature>
<dbReference type="GO" id="GO:0043022">
    <property type="term" value="F:ribosome binding"/>
    <property type="evidence" value="ECO:0007669"/>
    <property type="project" value="UniProtKB-UniRule"/>
</dbReference>
<comment type="function">
    <text evidence="9 12">Required for accurate and efficient protein synthesis under certain stress conditions. May act as a fidelity factor of the translation reaction, by catalyzing a one-codon backward translocation of tRNAs on improperly translocated ribosomes. Back-translocation proceeds from a post-translocation (POST) complex to a pre-translocation (PRE) complex, thus giving elongation factor G a second chance to translocate the tRNAs correctly. Binds to ribosomes in a GTP-dependent manner.</text>
</comment>
<dbReference type="InterPro" id="IPR004161">
    <property type="entry name" value="EFTu-like_2"/>
</dbReference>
<keyword evidence="3 12" id="KW-0547">Nucleotide-binding</keyword>
<comment type="catalytic activity">
    <reaction evidence="8 12">
        <text>GTP + H2O = GDP + phosphate + H(+)</text>
        <dbReference type="Rhea" id="RHEA:19669"/>
        <dbReference type="ChEBI" id="CHEBI:15377"/>
        <dbReference type="ChEBI" id="CHEBI:15378"/>
        <dbReference type="ChEBI" id="CHEBI:37565"/>
        <dbReference type="ChEBI" id="CHEBI:43474"/>
        <dbReference type="ChEBI" id="CHEBI:58189"/>
        <dbReference type="EC" id="3.6.5.n1"/>
    </reaction>
</comment>
<comment type="caution">
    <text evidence="14">The sequence shown here is derived from an EMBL/GenBank/DDBJ whole genome shotgun (WGS) entry which is preliminary data.</text>
</comment>
<dbReference type="Pfam" id="PF00679">
    <property type="entry name" value="EFG_C"/>
    <property type="match status" value="1"/>
</dbReference>
<evidence type="ECO:0000256" key="3">
    <source>
        <dbReference type="ARBA" id="ARBA00022741"/>
    </source>
</evidence>
<dbReference type="InterPro" id="IPR000795">
    <property type="entry name" value="T_Tr_GTP-bd_dom"/>
</dbReference>
<dbReference type="NCBIfam" id="TIGR00231">
    <property type="entry name" value="small_GTP"/>
    <property type="match status" value="1"/>
</dbReference>
<evidence type="ECO:0000256" key="12">
    <source>
        <dbReference type="HAMAP-Rule" id="MF_00071"/>
    </source>
</evidence>
<dbReference type="InterPro" id="IPR035647">
    <property type="entry name" value="EFG_III/V"/>
</dbReference>
<comment type="subcellular location">
    <subcellularLocation>
        <location evidence="12">Cell membrane</location>
        <topology evidence="12">Peripheral membrane protein</topology>
        <orientation evidence="12">Cytoplasmic side</orientation>
    </subcellularLocation>
</comment>
<comment type="similarity">
    <text evidence="1 12">Belongs to the TRAFAC class translation factor GTPase superfamily. Classic translation factor GTPase family. LepA subfamily.</text>
</comment>
<dbReference type="InterPro" id="IPR038363">
    <property type="entry name" value="LepA_C_sf"/>
</dbReference>
<dbReference type="NCBIfam" id="TIGR01393">
    <property type="entry name" value="lepA"/>
    <property type="match status" value="1"/>
</dbReference>
<evidence type="ECO:0000256" key="4">
    <source>
        <dbReference type="ARBA" id="ARBA00022801"/>
    </source>
</evidence>
<evidence type="ECO:0000256" key="6">
    <source>
        <dbReference type="ARBA" id="ARBA00023134"/>
    </source>
</evidence>
<name>A0A1J4T980_9BACT</name>
<dbReference type="PROSITE" id="PS51722">
    <property type="entry name" value="G_TR_2"/>
    <property type="match status" value="1"/>
</dbReference>
<feature type="domain" description="Tr-type G" evidence="13">
    <location>
        <begin position="6"/>
        <end position="183"/>
    </location>
</feature>
<dbReference type="Proteomes" id="UP000182860">
    <property type="component" value="Unassembled WGS sequence"/>
</dbReference>
<comment type="similarity">
    <text evidence="10">Belongs to the GTP-binding elongation factor family. LepA subfamily.</text>
</comment>
<dbReference type="Gene3D" id="3.30.70.870">
    <property type="entry name" value="Elongation Factor G (Translational Gtpase), domain 3"/>
    <property type="match status" value="1"/>
</dbReference>
<dbReference type="Gene3D" id="2.40.30.10">
    <property type="entry name" value="Translation factors"/>
    <property type="match status" value="1"/>
</dbReference>
<dbReference type="InterPro" id="IPR000640">
    <property type="entry name" value="EFG_V-like"/>
</dbReference>
<dbReference type="EC" id="3.6.5.n1" evidence="11 12"/>
<dbReference type="PRINTS" id="PR00315">
    <property type="entry name" value="ELONGATNFCT"/>
</dbReference>
<dbReference type="GO" id="GO:0005886">
    <property type="term" value="C:plasma membrane"/>
    <property type="evidence" value="ECO:0007669"/>
    <property type="project" value="UniProtKB-SubCell"/>
</dbReference>
<gene>
    <name evidence="12" type="primary">lepA</name>
    <name evidence="14" type="ORF">AUJ35_02885</name>
</gene>
<evidence type="ECO:0000256" key="9">
    <source>
        <dbReference type="ARBA" id="ARBA00057626"/>
    </source>
</evidence>
<keyword evidence="6 12" id="KW-0342">GTP-binding</keyword>
<reference evidence="14 15" key="1">
    <citation type="journal article" date="2016" name="Environ. Microbiol.">
        <title>Genomic resolution of a cold subsurface aquifer community provides metabolic insights for novel microbes adapted to high CO concentrations.</title>
        <authorList>
            <person name="Probst A.J."/>
            <person name="Castelle C.J."/>
            <person name="Singh A."/>
            <person name="Brown C.T."/>
            <person name="Anantharaman K."/>
            <person name="Sharon I."/>
            <person name="Hug L.A."/>
            <person name="Burstein D."/>
            <person name="Emerson J.B."/>
            <person name="Thomas B.C."/>
            <person name="Banfield J.F."/>
        </authorList>
    </citation>
    <scope>NUCLEOTIDE SEQUENCE [LARGE SCALE GENOMIC DNA]</scope>
    <source>
        <strain evidence="14">CG1_02_41_21</strain>
    </source>
</reference>
<organism evidence="14 15">
    <name type="scientific">Candidatus Falkowbacteria bacterium CG1_02_41_21</name>
    <dbReference type="NCBI Taxonomy" id="1805147"/>
    <lineage>
        <taxon>Bacteria</taxon>
        <taxon>Candidatus Falkowiibacteriota</taxon>
    </lineage>
</organism>
<evidence type="ECO:0000256" key="7">
    <source>
        <dbReference type="ARBA" id="ARBA00023136"/>
    </source>
</evidence>
<dbReference type="Gene3D" id="3.30.70.2570">
    <property type="entry name" value="Elongation factor 4, C-terminal domain"/>
    <property type="match status" value="1"/>
</dbReference>
<evidence type="ECO:0000313" key="14">
    <source>
        <dbReference type="EMBL" id="OIO07054.1"/>
    </source>
</evidence>
<dbReference type="InterPro" id="IPR031157">
    <property type="entry name" value="G_TR_CS"/>
</dbReference>
<dbReference type="Gene3D" id="3.40.50.300">
    <property type="entry name" value="P-loop containing nucleotide triphosphate hydrolases"/>
    <property type="match status" value="1"/>
</dbReference>
<keyword evidence="7 12" id="KW-0472">Membrane</keyword>
<dbReference type="FunFam" id="2.40.30.10:FF:000015">
    <property type="entry name" value="Translation factor GUF1, mitochondrial"/>
    <property type="match status" value="1"/>
</dbReference>
<dbReference type="GO" id="GO:0003924">
    <property type="term" value="F:GTPase activity"/>
    <property type="evidence" value="ECO:0007669"/>
    <property type="project" value="UniProtKB-UniRule"/>
</dbReference>
<dbReference type="GO" id="GO:0045727">
    <property type="term" value="P:positive regulation of translation"/>
    <property type="evidence" value="ECO:0007669"/>
    <property type="project" value="UniProtKB-UniRule"/>
</dbReference>
<dbReference type="FunFam" id="3.30.70.2570:FF:000001">
    <property type="entry name" value="Translation factor GUF1, mitochondrial"/>
    <property type="match status" value="1"/>
</dbReference>
<dbReference type="InterPro" id="IPR035654">
    <property type="entry name" value="LepA_IV"/>
</dbReference>
<dbReference type="FunFam" id="3.30.70.240:FF:000007">
    <property type="entry name" value="Translation factor GUF1, mitochondrial"/>
    <property type="match status" value="1"/>
</dbReference>
<dbReference type="CDD" id="cd03709">
    <property type="entry name" value="lepA_C"/>
    <property type="match status" value="1"/>
</dbReference>
<keyword evidence="2 12" id="KW-1003">Cell membrane</keyword>
<dbReference type="Pfam" id="PF00009">
    <property type="entry name" value="GTP_EFTU"/>
    <property type="match status" value="1"/>
</dbReference>
<dbReference type="Gene3D" id="3.30.70.240">
    <property type="match status" value="1"/>
</dbReference>
<dbReference type="PANTHER" id="PTHR43512:SF4">
    <property type="entry name" value="TRANSLATION FACTOR GUF1 HOMOLOG, CHLOROPLASTIC"/>
    <property type="match status" value="1"/>
</dbReference>
<dbReference type="CDD" id="cd16260">
    <property type="entry name" value="EF4_III"/>
    <property type="match status" value="1"/>
</dbReference>
<keyword evidence="14" id="KW-0251">Elongation factor</keyword>
<dbReference type="InterPro" id="IPR013842">
    <property type="entry name" value="LepA_CTD"/>
</dbReference>
<dbReference type="EMBL" id="MNUV01000052">
    <property type="protein sequence ID" value="OIO07054.1"/>
    <property type="molecule type" value="Genomic_DNA"/>
</dbReference>
<proteinExistence type="inferred from homology"/>
<evidence type="ECO:0000256" key="8">
    <source>
        <dbReference type="ARBA" id="ARBA00050293"/>
    </source>
</evidence>
<dbReference type="PROSITE" id="PS00301">
    <property type="entry name" value="G_TR_1"/>
    <property type="match status" value="1"/>
</dbReference>
<evidence type="ECO:0000313" key="15">
    <source>
        <dbReference type="Proteomes" id="UP000182860"/>
    </source>
</evidence>
<evidence type="ECO:0000256" key="2">
    <source>
        <dbReference type="ARBA" id="ARBA00022475"/>
    </source>
</evidence>
<dbReference type="PANTHER" id="PTHR43512">
    <property type="entry name" value="TRANSLATION FACTOR GUF1-RELATED"/>
    <property type="match status" value="1"/>
</dbReference>
<dbReference type="CDD" id="cd01890">
    <property type="entry name" value="LepA"/>
    <property type="match status" value="1"/>
</dbReference>
<evidence type="ECO:0000259" key="13">
    <source>
        <dbReference type="PROSITE" id="PS51722"/>
    </source>
</evidence>
<feature type="binding site" evidence="12">
    <location>
        <begin position="130"/>
        <end position="133"/>
    </location>
    <ligand>
        <name>GTP</name>
        <dbReference type="ChEBI" id="CHEBI:37565"/>
    </ligand>
</feature>
<dbReference type="Pfam" id="PF03144">
    <property type="entry name" value="GTP_EFTU_D2"/>
    <property type="match status" value="1"/>
</dbReference>
<dbReference type="GO" id="GO:0003746">
    <property type="term" value="F:translation elongation factor activity"/>
    <property type="evidence" value="ECO:0007669"/>
    <property type="project" value="UniProtKB-UniRule"/>
</dbReference>
<dbReference type="InterPro" id="IPR027417">
    <property type="entry name" value="P-loop_NTPase"/>
</dbReference>
<keyword evidence="4 12" id="KW-0378">Hydrolase</keyword>
<accession>A0A1J4T980</accession>
<sequence>MNENINKIRNFAILAHIDHGKSTLADRMLEITNTVDKRKMKNQILDGMDIERERGITIKLQPVTMDYKGYQLNLIDTPGHVDFSYEVSRSLAAVETAILLVDATQGIQAQTLANLYLALEQDLTIIPVVNKIDLPAANVPKTKNEIIKLLGCKEEEILSASGKTGEGVADILDAVIAKSNPPQGQSDLKYPRALIFDSKYDEYKGVVAYVRIFDGVLKKGDKIKLMATKAESEVLDIGIFRPDYFSTGELKSGSIGYIVTGFKAVGECRVGDTITFPYVEANRPEPLAGYKEVKPMVFAGIFPTEGDSLEDLREAMEKLKLNDSALVYEPERSEALGFGFRCGFLGLLHLEIFQERLRREYNLDIIVTIPSVAYKIIKKNGAEEIARTPQKLSDPSELISIEEPWVLLDIVVPKEYMGNVIKLAQDKRGIYKNTEYMSVDTDQPRVILHYAIPMAAILTDFYDKIKSVSAGYASINYDYLDYRPADVVKMDIMVADDIVESLATIVYRDEAFRQGKEIVNILKDTIPREMFVIKLQAAIGGKVIAAERLSAMRKDVTAKLYGGDVSRKRKLLEKQKKGKKKMMSMGKGSVNIPPDTFVKILKR</sequence>